<evidence type="ECO:0000313" key="7">
    <source>
        <dbReference type="Proteomes" id="UP001054857"/>
    </source>
</evidence>
<dbReference type="AlphaFoldDB" id="A0AAD3DHX8"/>
<feature type="domain" description="Glycosyltransferase 61 catalytic" evidence="5">
    <location>
        <begin position="188"/>
        <end position="373"/>
    </location>
</feature>
<dbReference type="Proteomes" id="UP001054857">
    <property type="component" value="Unassembled WGS sequence"/>
</dbReference>
<comment type="caution">
    <text evidence="6">The sequence shown here is derived from an EMBL/GenBank/DDBJ whole genome shotgun (WGS) entry which is preliminary data.</text>
</comment>
<evidence type="ECO:0000313" key="6">
    <source>
        <dbReference type="EMBL" id="GFR42150.1"/>
    </source>
</evidence>
<dbReference type="InterPro" id="IPR007657">
    <property type="entry name" value="Glycosyltransferase_61"/>
</dbReference>
<feature type="signal peptide" evidence="4">
    <location>
        <begin position="1"/>
        <end position="23"/>
    </location>
</feature>
<keyword evidence="7" id="KW-1185">Reference proteome</keyword>
<accession>A0AAD3DHX8</accession>
<evidence type="ECO:0000256" key="2">
    <source>
        <dbReference type="ARBA" id="ARBA00022679"/>
    </source>
</evidence>
<evidence type="ECO:0000256" key="4">
    <source>
        <dbReference type="SAM" id="SignalP"/>
    </source>
</evidence>
<dbReference type="EMBL" id="BMAR01000002">
    <property type="protein sequence ID" value="GFR42150.1"/>
    <property type="molecule type" value="Genomic_DNA"/>
</dbReference>
<dbReference type="GO" id="GO:0016763">
    <property type="term" value="F:pentosyltransferase activity"/>
    <property type="evidence" value="ECO:0007669"/>
    <property type="project" value="UniProtKB-ARBA"/>
</dbReference>
<dbReference type="PANTHER" id="PTHR20961:SF124">
    <property type="entry name" value="GLYCOSYLTRANSFERASE"/>
    <property type="match status" value="1"/>
</dbReference>
<dbReference type="InterPro" id="IPR049625">
    <property type="entry name" value="Glyco_transf_61_cat"/>
</dbReference>
<keyword evidence="3" id="KW-0325">Glycoprotein</keyword>
<evidence type="ECO:0000256" key="1">
    <source>
        <dbReference type="ARBA" id="ARBA00022676"/>
    </source>
</evidence>
<dbReference type="PANTHER" id="PTHR20961">
    <property type="entry name" value="GLYCOSYLTRANSFERASE"/>
    <property type="match status" value="1"/>
</dbReference>
<name>A0AAD3DHX8_9CHLO</name>
<proteinExistence type="predicted"/>
<gene>
    <name evidence="6" type="ORF">Agub_g3002</name>
</gene>
<keyword evidence="1" id="KW-0328">Glycosyltransferase</keyword>
<reference evidence="6 7" key="1">
    <citation type="journal article" date="2021" name="Sci. Rep.">
        <title>Genome sequencing of the multicellular alga Astrephomene provides insights into convergent evolution of germ-soma differentiation.</title>
        <authorList>
            <person name="Yamashita S."/>
            <person name="Yamamoto K."/>
            <person name="Matsuzaki R."/>
            <person name="Suzuki S."/>
            <person name="Yamaguchi H."/>
            <person name="Hirooka S."/>
            <person name="Minakuchi Y."/>
            <person name="Miyagishima S."/>
            <person name="Kawachi M."/>
            <person name="Toyoda A."/>
            <person name="Nozaki H."/>
        </authorList>
    </citation>
    <scope>NUCLEOTIDE SEQUENCE [LARGE SCALE GENOMIC DNA]</scope>
    <source>
        <strain evidence="6 7">NIES-4017</strain>
    </source>
</reference>
<keyword evidence="4" id="KW-0732">Signal</keyword>
<protein>
    <recommendedName>
        <fullName evidence="5">Glycosyltransferase 61 catalytic domain-containing protein</fullName>
    </recommendedName>
</protein>
<organism evidence="6 7">
    <name type="scientific">Astrephomene gubernaculifera</name>
    <dbReference type="NCBI Taxonomy" id="47775"/>
    <lineage>
        <taxon>Eukaryota</taxon>
        <taxon>Viridiplantae</taxon>
        <taxon>Chlorophyta</taxon>
        <taxon>core chlorophytes</taxon>
        <taxon>Chlorophyceae</taxon>
        <taxon>CS clade</taxon>
        <taxon>Chlamydomonadales</taxon>
        <taxon>Astrephomenaceae</taxon>
        <taxon>Astrephomene</taxon>
    </lineage>
</organism>
<dbReference type="Pfam" id="PF04577">
    <property type="entry name" value="Glyco_transf_61"/>
    <property type="match status" value="1"/>
</dbReference>
<evidence type="ECO:0000259" key="5">
    <source>
        <dbReference type="Pfam" id="PF04577"/>
    </source>
</evidence>
<evidence type="ECO:0000256" key="3">
    <source>
        <dbReference type="ARBA" id="ARBA00023180"/>
    </source>
</evidence>
<dbReference type="GO" id="GO:0005794">
    <property type="term" value="C:Golgi apparatus"/>
    <property type="evidence" value="ECO:0007669"/>
    <property type="project" value="UniProtKB-ARBA"/>
</dbReference>
<feature type="chain" id="PRO_5042292271" description="Glycosyltransferase 61 catalytic domain-containing protein" evidence="4">
    <location>
        <begin position="24"/>
        <end position="456"/>
    </location>
</feature>
<sequence>MGYNPFLLFSFLAVISHINFTKATLSVQTVSEVHKISVPAPRNLPSDAWRPTILTSCPALFYNESAPCRINTNIVYAEELIYPDFRIRLPGVVSEEQRQMYLLFLHEYRNDWKRGRAIDGYGYFLNQRGQNLVYANVSYAGRPYPGRWAEDACMSGRAGSHANSFPPWDGNAEAPAAVFIASPDHTYFQHFLDRVAMMLAQTRHLGRPEDFKYISLPIPLRSPVQELWTMMVPGWTPETLLRANTPNLRTRLLVYPCQSPLIHPYTQQLATEILLMSAGVDPNSIPPARDRPVVLFMTRQGSRRWHNEDECRQAVEGLLQTRGRGEQLMAFRATDYPSLRAVANASTRVKLVMGAHGGALNNIALMSPGTGVLEICPVSGDYRKSRCGAMFWETASVRNMPYWVVLANNTNAQWEILSLDCRMVVAAVRDALEGIDAGMPSPLERFYQGNAFRRTS</sequence>
<keyword evidence="2" id="KW-0808">Transferase</keyword>